<dbReference type="InterPro" id="IPR050985">
    <property type="entry name" value="Alpha-glycosidase_related"/>
</dbReference>
<accession>A0ABQ6G420</accession>
<dbReference type="CDD" id="cd14791">
    <property type="entry name" value="GH36"/>
    <property type="match status" value="1"/>
</dbReference>
<dbReference type="Proteomes" id="UP001344906">
    <property type="component" value="Unassembled WGS sequence"/>
</dbReference>
<dbReference type="InterPro" id="IPR017853">
    <property type="entry name" value="GH"/>
</dbReference>
<dbReference type="EMBL" id="BSRI01000002">
    <property type="protein sequence ID" value="GLV60847.1"/>
    <property type="molecule type" value="Genomic_DNA"/>
</dbReference>
<gene>
    <name evidence="3" type="ORF">KDH_76660</name>
</gene>
<evidence type="ECO:0000313" key="3">
    <source>
        <dbReference type="EMBL" id="GLV60847.1"/>
    </source>
</evidence>
<evidence type="ECO:0000256" key="2">
    <source>
        <dbReference type="ARBA" id="ARBA00023295"/>
    </source>
</evidence>
<name>A0ABQ6G420_9CHLR</name>
<dbReference type="InterPro" id="IPR013785">
    <property type="entry name" value="Aldolase_TIM"/>
</dbReference>
<sequence length="583" mass="66193">MAILFLRDMPGSVRLESGSDKQLVNNVRLSRSWQGDVCQPTLTNLNASPVRVREVVLFHGELDLLSDCPWYGEGYQMLSQTSGSLMMPESIGSYNDYEHYKLEQRPPFLTVYNLLTLQLVPTRHLLLAFTSCRRFNGLFRINPDTFEVVLDTEGLTLQPGERWTLEELMFTQDENRDALLERLAERIQHNHPRLTWPEVPTGWCSWYGYGPEVSEQNIQAAMGAIGKALPELKYIQIDDGYQRYLGDWLTPGTRFPRGIQALCHEIRDQGFEPAIWVAPFIAERDSQLLKEHPDWFIQDDKDQPLSSAAISFGGWRNPPWYMPDGTHPGVQDYLERVFRTMREEWGCHYFKLDALTWGALPGGRRHNQTATRVEAYRQGMAAVLRGAGDDSLLLGCNAPLWPSLGTVHAMRVSGDIARRWSTVATVAHETFWRNWQHGRLWINDPDCVVLTNQKGSKLTSDEIQFHATAIAASGGMLLSGDRVENLSDEQWSVLRQLLPLIGQAASFDDLSQRVGRVQVDDGQRLYLFNWDDRPRDLVVPLDGGWRLSDLWSGDDLGKHEGAITLTQMPPHSARLLLATPLAD</sequence>
<dbReference type="SUPFAM" id="SSF51445">
    <property type="entry name" value="(Trans)glycosidases"/>
    <property type="match status" value="1"/>
</dbReference>
<dbReference type="PANTHER" id="PTHR43053:SF3">
    <property type="entry name" value="ALPHA-GALACTOSIDASE C-RELATED"/>
    <property type="match status" value="1"/>
</dbReference>
<proteinExistence type="predicted"/>
<dbReference type="Pfam" id="PF02065">
    <property type="entry name" value="Melibiase"/>
    <property type="match status" value="1"/>
</dbReference>
<dbReference type="PANTHER" id="PTHR43053">
    <property type="entry name" value="GLYCOSIDASE FAMILY 31"/>
    <property type="match status" value="1"/>
</dbReference>
<keyword evidence="4" id="KW-1185">Reference proteome</keyword>
<evidence type="ECO:0000313" key="4">
    <source>
        <dbReference type="Proteomes" id="UP001344906"/>
    </source>
</evidence>
<protein>
    <submittedName>
        <fullName evidence="3">Alpha-galactosidase</fullName>
    </submittedName>
</protein>
<evidence type="ECO:0000256" key="1">
    <source>
        <dbReference type="ARBA" id="ARBA00022801"/>
    </source>
</evidence>
<comment type="caution">
    <text evidence="3">The sequence shown here is derived from an EMBL/GenBank/DDBJ whole genome shotgun (WGS) entry which is preliminary data.</text>
</comment>
<organism evidence="3 4">
    <name type="scientific">Dictyobacter halimunensis</name>
    <dbReference type="NCBI Taxonomy" id="3026934"/>
    <lineage>
        <taxon>Bacteria</taxon>
        <taxon>Bacillati</taxon>
        <taxon>Chloroflexota</taxon>
        <taxon>Ktedonobacteria</taxon>
        <taxon>Ktedonobacterales</taxon>
        <taxon>Dictyobacteraceae</taxon>
        <taxon>Dictyobacter</taxon>
    </lineage>
</organism>
<keyword evidence="2" id="KW-0326">Glycosidase</keyword>
<dbReference type="InterPro" id="IPR002252">
    <property type="entry name" value="Glyco_hydro_36"/>
</dbReference>
<dbReference type="Gene3D" id="3.20.20.70">
    <property type="entry name" value="Aldolase class I"/>
    <property type="match status" value="1"/>
</dbReference>
<reference evidence="3 4" key="1">
    <citation type="submission" date="2023-02" db="EMBL/GenBank/DDBJ databases">
        <title>Dictyobacter halimunensis sp. nov., a new member of the class Ktedonobacteria from forest soil in a geothermal area.</title>
        <authorList>
            <person name="Rachmania M.K."/>
            <person name="Ningsih F."/>
            <person name="Sakai Y."/>
            <person name="Yabe S."/>
            <person name="Yokota A."/>
            <person name="Sjamsuridzal W."/>
        </authorList>
    </citation>
    <scope>NUCLEOTIDE SEQUENCE [LARGE SCALE GENOMIC DNA]</scope>
    <source>
        <strain evidence="3 4">S3.2.2.5</strain>
    </source>
</reference>
<keyword evidence="1" id="KW-0378">Hydrolase</keyword>